<sequence>MALRSSALGPPLLLALALATGLASAKDWTRIRVASEGAHPPFNSLDAMNQLQGFEIDLAREVCRRLRATCEFMTQDFAGIIPALIAGRYDIAFASLTITPPREANVAFSKKYYDARAMFVDNKAKPVASTAPKAMKGLKVGAKIASTSARYLQDHYVPQGAVLKLYHTIDEARLDLAEGRIDALLGDKTAMVYWLANSPLARCCEVTGDDLTDPAYFGRGVGAAMRKDDVELKELVDAALTAIRADGTYSALRKKYFSFDPY</sequence>
<comment type="caution">
    <text evidence="4">The sequence shown here is derived from an EMBL/GenBank/DDBJ whole genome shotgun (WGS) entry which is preliminary data.</text>
</comment>
<dbReference type="PANTHER" id="PTHR35936">
    <property type="entry name" value="MEMBRANE-BOUND LYTIC MUREIN TRANSGLYCOSYLASE F"/>
    <property type="match status" value="1"/>
</dbReference>
<proteinExistence type="predicted"/>
<dbReference type="SUPFAM" id="SSF53850">
    <property type="entry name" value="Periplasmic binding protein-like II"/>
    <property type="match status" value="1"/>
</dbReference>
<dbReference type="SMART" id="SM00062">
    <property type="entry name" value="PBPb"/>
    <property type="match status" value="1"/>
</dbReference>
<evidence type="ECO:0000313" key="5">
    <source>
        <dbReference type="Proteomes" id="UP000249577"/>
    </source>
</evidence>
<dbReference type="AlphaFoldDB" id="A0A2W5KLH3"/>
<feature type="domain" description="Solute-binding protein family 3/N-terminal" evidence="3">
    <location>
        <begin position="30"/>
        <end position="260"/>
    </location>
</feature>
<dbReference type="EMBL" id="QFPN01000002">
    <property type="protein sequence ID" value="PZQ17931.1"/>
    <property type="molecule type" value="Genomic_DNA"/>
</dbReference>
<dbReference type="PANTHER" id="PTHR35936:SF17">
    <property type="entry name" value="ARGININE-BINDING EXTRACELLULAR PROTEIN ARTP"/>
    <property type="match status" value="1"/>
</dbReference>
<feature type="signal peptide" evidence="2">
    <location>
        <begin position="1"/>
        <end position="25"/>
    </location>
</feature>
<accession>A0A2W5KLH3</accession>
<evidence type="ECO:0000256" key="1">
    <source>
        <dbReference type="ARBA" id="ARBA00022729"/>
    </source>
</evidence>
<protein>
    <submittedName>
        <fullName evidence="4">Amino acid ABC transporter</fullName>
    </submittedName>
</protein>
<name>A0A2W5KLH3_ANCNO</name>
<evidence type="ECO:0000256" key="2">
    <source>
        <dbReference type="SAM" id="SignalP"/>
    </source>
</evidence>
<organism evidence="4 5">
    <name type="scientific">Ancylobacter novellus</name>
    <name type="common">Thiobacillus novellus</name>
    <dbReference type="NCBI Taxonomy" id="921"/>
    <lineage>
        <taxon>Bacteria</taxon>
        <taxon>Pseudomonadati</taxon>
        <taxon>Pseudomonadota</taxon>
        <taxon>Alphaproteobacteria</taxon>
        <taxon>Hyphomicrobiales</taxon>
        <taxon>Xanthobacteraceae</taxon>
        <taxon>Ancylobacter</taxon>
    </lineage>
</organism>
<evidence type="ECO:0000313" key="4">
    <source>
        <dbReference type="EMBL" id="PZQ17931.1"/>
    </source>
</evidence>
<dbReference type="Pfam" id="PF00497">
    <property type="entry name" value="SBP_bac_3"/>
    <property type="match status" value="1"/>
</dbReference>
<evidence type="ECO:0000259" key="3">
    <source>
        <dbReference type="SMART" id="SM00062"/>
    </source>
</evidence>
<dbReference type="InterPro" id="IPR001638">
    <property type="entry name" value="Solute-binding_3/MltF_N"/>
</dbReference>
<feature type="chain" id="PRO_5016095110" evidence="2">
    <location>
        <begin position="26"/>
        <end position="262"/>
    </location>
</feature>
<reference evidence="4 5" key="1">
    <citation type="submission" date="2017-08" db="EMBL/GenBank/DDBJ databases">
        <title>Infants hospitalized years apart are colonized by the same room-sourced microbial strains.</title>
        <authorList>
            <person name="Brooks B."/>
            <person name="Olm M.R."/>
            <person name="Firek B.A."/>
            <person name="Baker R."/>
            <person name="Thomas B.C."/>
            <person name="Morowitz M.J."/>
            <person name="Banfield J.F."/>
        </authorList>
    </citation>
    <scope>NUCLEOTIDE SEQUENCE [LARGE SCALE GENOMIC DNA]</scope>
    <source>
        <strain evidence="4">S2_005_003_R2_43</strain>
    </source>
</reference>
<gene>
    <name evidence="4" type="ORF">DI565_04200</name>
</gene>
<dbReference type="Gene3D" id="3.40.190.10">
    <property type="entry name" value="Periplasmic binding protein-like II"/>
    <property type="match status" value="2"/>
</dbReference>
<keyword evidence="1 2" id="KW-0732">Signal</keyword>
<dbReference type="Proteomes" id="UP000249577">
    <property type="component" value="Unassembled WGS sequence"/>
</dbReference>